<evidence type="ECO:0000313" key="2">
    <source>
        <dbReference type="Proteomes" id="UP000250140"/>
    </source>
</evidence>
<dbReference type="AlphaFoldDB" id="A0A8E2F1T3"/>
<gene>
    <name evidence="1" type="ORF">AOQ84DRAFT_265988</name>
</gene>
<protein>
    <submittedName>
        <fullName evidence="1">Uncharacterized protein</fullName>
    </submittedName>
</protein>
<dbReference type="OrthoDB" id="3549294at2759"/>
<sequence>DAVRPEHDNIRRTFERSYNIWFNCVEQSQSKTRLPVQCFQIRNILHATPSLPSQGGGAASLRFYHNSNDDHLFIAGKSTWQTTANKDCDLGPKTIPGSITFGVQSASFIEFSQDLPFLEWPGVDNSEECKSKGNFVAILALAWAYILSTRWVELLKTSDKTNSMSSLQYSSARALWSFECPPHLNSNYIKLNLGGVCDSSARWWSAILAPSQGWVAQTVRDGKTYQSPWSYSLRGNAIFRLDGKNTIQSWCDPPTSQTAIQYLSDFCGARGIEDQSTAALLVVLYFPYLNAQRSFCLPTPKPYLSSIRQLTSDNGALKGSDLLSTLMVLSCNVRGIMAPLCGVFFDPSVTCNLVGPWLQPALNLITPFLKSGNCLQFVTIMAQKQPLLAPLWLGAVILGLERKFIALARYGPPLDLLAGAWTGTPLSFITGEPSNPLITPEQTIRRSDECRMLFITESPNHTRSPISAWPPFGTSKIKDTQIEVQTHARCTHHFLKYRGWSWDLVDGTSPLDPGCYKFPVTDVVESASRLALGEMKLPAEISERESESATRSIFCWLRPYGYPTSERCVFTHEWFDDAIDDEVAGDVAE</sequence>
<dbReference type="Proteomes" id="UP000250140">
    <property type="component" value="Unassembled WGS sequence"/>
</dbReference>
<evidence type="ECO:0000313" key="1">
    <source>
        <dbReference type="EMBL" id="OCL08997.1"/>
    </source>
</evidence>
<feature type="non-terminal residue" evidence="1">
    <location>
        <position position="1"/>
    </location>
</feature>
<accession>A0A8E2F1T3</accession>
<proteinExistence type="predicted"/>
<dbReference type="EMBL" id="KV749541">
    <property type="protein sequence ID" value="OCL08997.1"/>
    <property type="molecule type" value="Genomic_DNA"/>
</dbReference>
<name>A0A8E2F1T3_9PEZI</name>
<feature type="non-terminal residue" evidence="1">
    <location>
        <position position="589"/>
    </location>
</feature>
<reference evidence="1 2" key="1">
    <citation type="journal article" date="2016" name="Nat. Commun.">
        <title>Ectomycorrhizal ecology is imprinted in the genome of the dominant symbiotic fungus Cenococcum geophilum.</title>
        <authorList>
            <consortium name="DOE Joint Genome Institute"/>
            <person name="Peter M."/>
            <person name="Kohler A."/>
            <person name="Ohm R.A."/>
            <person name="Kuo A."/>
            <person name="Krutzmann J."/>
            <person name="Morin E."/>
            <person name="Arend M."/>
            <person name="Barry K.W."/>
            <person name="Binder M."/>
            <person name="Choi C."/>
            <person name="Clum A."/>
            <person name="Copeland A."/>
            <person name="Grisel N."/>
            <person name="Haridas S."/>
            <person name="Kipfer T."/>
            <person name="LaButti K."/>
            <person name="Lindquist E."/>
            <person name="Lipzen A."/>
            <person name="Maire R."/>
            <person name="Meier B."/>
            <person name="Mihaltcheva S."/>
            <person name="Molinier V."/>
            <person name="Murat C."/>
            <person name="Poggeler S."/>
            <person name="Quandt C.A."/>
            <person name="Sperisen C."/>
            <person name="Tritt A."/>
            <person name="Tisserant E."/>
            <person name="Crous P.W."/>
            <person name="Henrissat B."/>
            <person name="Nehls U."/>
            <person name="Egli S."/>
            <person name="Spatafora J.W."/>
            <person name="Grigoriev I.V."/>
            <person name="Martin F.M."/>
        </authorList>
    </citation>
    <scope>NUCLEOTIDE SEQUENCE [LARGE SCALE GENOMIC DNA]</scope>
    <source>
        <strain evidence="1 2">CBS 207.34</strain>
    </source>
</reference>
<organism evidence="1 2">
    <name type="scientific">Glonium stellatum</name>
    <dbReference type="NCBI Taxonomy" id="574774"/>
    <lineage>
        <taxon>Eukaryota</taxon>
        <taxon>Fungi</taxon>
        <taxon>Dikarya</taxon>
        <taxon>Ascomycota</taxon>
        <taxon>Pezizomycotina</taxon>
        <taxon>Dothideomycetes</taxon>
        <taxon>Pleosporomycetidae</taxon>
        <taxon>Gloniales</taxon>
        <taxon>Gloniaceae</taxon>
        <taxon>Glonium</taxon>
    </lineage>
</organism>
<keyword evidence="2" id="KW-1185">Reference proteome</keyword>